<proteinExistence type="predicted"/>
<dbReference type="AlphaFoldDB" id="A0A6A5SI48"/>
<dbReference type="GO" id="GO:0016787">
    <property type="term" value="F:hydrolase activity"/>
    <property type="evidence" value="ECO:0007669"/>
    <property type="project" value="UniProtKB-KW"/>
</dbReference>
<dbReference type="EMBL" id="ML976079">
    <property type="protein sequence ID" value="KAF1939542.1"/>
    <property type="molecule type" value="Genomic_DNA"/>
</dbReference>
<dbReference type="PANTHER" id="PTHR33886:SF9">
    <property type="entry name" value="UNSATURATED RHAMNOGALACTURONAN HYDROLASE (EUROFUNG)"/>
    <property type="match status" value="1"/>
</dbReference>
<name>A0A6A5SI48_9PLEO</name>
<dbReference type="Pfam" id="PF07470">
    <property type="entry name" value="Glyco_hydro_88"/>
    <property type="match status" value="1"/>
</dbReference>
<dbReference type="InterPro" id="IPR052043">
    <property type="entry name" value="PolySaccharide_Degr_Enz"/>
</dbReference>
<dbReference type="PANTHER" id="PTHR33886">
    <property type="entry name" value="UNSATURATED RHAMNOGALACTURONAN HYDROLASE (EUROFUNG)"/>
    <property type="match status" value="1"/>
</dbReference>
<keyword evidence="3" id="KW-1185">Reference proteome</keyword>
<dbReference type="OrthoDB" id="540611at2759"/>
<organism evidence="2 3">
    <name type="scientific">Clathrospora elynae</name>
    <dbReference type="NCBI Taxonomy" id="706981"/>
    <lineage>
        <taxon>Eukaryota</taxon>
        <taxon>Fungi</taxon>
        <taxon>Dikarya</taxon>
        <taxon>Ascomycota</taxon>
        <taxon>Pezizomycotina</taxon>
        <taxon>Dothideomycetes</taxon>
        <taxon>Pleosporomycetidae</taxon>
        <taxon>Pleosporales</taxon>
        <taxon>Diademaceae</taxon>
        <taxon>Clathrospora</taxon>
    </lineage>
</organism>
<dbReference type="Gene3D" id="1.50.10.10">
    <property type="match status" value="1"/>
</dbReference>
<gene>
    <name evidence="2" type="ORF">EJ02DRAFT_352019</name>
</gene>
<dbReference type="InterPro" id="IPR008928">
    <property type="entry name" value="6-hairpin_glycosidase_sf"/>
</dbReference>
<dbReference type="Proteomes" id="UP000800038">
    <property type="component" value="Unassembled WGS sequence"/>
</dbReference>
<dbReference type="InterPro" id="IPR010905">
    <property type="entry name" value="Glyco_hydro_88"/>
</dbReference>
<keyword evidence="1 2" id="KW-0378">Hydrolase</keyword>
<dbReference type="SUPFAM" id="SSF48208">
    <property type="entry name" value="Six-hairpin glycosidases"/>
    <property type="match status" value="1"/>
</dbReference>
<reference evidence="2" key="1">
    <citation type="journal article" date="2020" name="Stud. Mycol.">
        <title>101 Dothideomycetes genomes: a test case for predicting lifestyles and emergence of pathogens.</title>
        <authorList>
            <person name="Haridas S."/>
            <person name="Albert R."/>
            <person name="Binder M."/>
            <person name="Bloem J."/>
            <person name="Labutti K."/>
            <person name="Salamov A."/>
            <person name="Andreopoulos B."/>
            <person name="Baker S."/>
            <person name="Barry K."/>
            <person name="Bills G."/>
            <person name="Bluhm B."/>
            <person name="Cannon C."/>
            <person name="Castanera R."/>
            <person name="Culley D."/>
            <person name="Daum C."/>
            <person name="Ezra D."/>
            <person name="Gonzalez J."/>
            <person name="Henrissat B."/>
            <person name="Kuo A."/>
            <person name="Liang C."/>
            <person name="Lipzen A."/>
            <person name="Lutzoni F."/>
            <person name="Magnuson J."/>
            <person name="Mondo S."/>
            <person name="Nolan M."/>
            <person name="Ohm R."/>
            <person name="Pangilinan J."/>
            <person name="Park H.-J."/>
            <person name="Ramirez L."/>
            <person name="Alfaro M."/>
            <person name="Sun H."/>
            <person name="Tritt A."/>
            <person name="Yoshinaga Y."/>
            <person name="Zwiers L.-H."/>
            <person name="Turgeon B."/>
            <person name="Goodwin S."/>
            <person name="Spatafora J."/>
            <person name="Crous P."/>
            <person name="Grigoriev I."/>
        </authorList>
    </citation>
    <scope>NUCLEOTIDE SEQUENCE</scope>
    <source>
        <strain evidence="2">CBS 161.51</strain>
    </source>
</reference>
<dbReference type="InterPro" id="IPR012341">
    <property type="entry name" value="6hp_glycosidase-like_sf"/>
</dbReference>
<protein>
    <submittedName>
        <fullName evidence="2">Glycosyl hydrolase-like protein family 88</fullName>
    </submittedName>
</protein>
<evidence type="ECO:0000256" key="1">
    <source>
        <dbReference type="ARBA" id="ARBA00022801"/>
    </source>
</evidence>
<evidence type="ECO:0000313" key="3">
    <source>
        <dbReference type="Proteomes" id="UP000800038"/>
    </source>
</evidence>
<accession>A0A6A5SI48</accession>
<evidence type="ECO:0000313" key="2">
    <source>
        <dbReference type="EMBL" id="KAF1939542.1"/>
    </source>
</evidence>
<sequence length="357" mass="39838">MASSFLSKGQSINNHYVPSVIHEGIQKAATTHNDTALQSYVSNAVSSIVSANGTLKGWNSTFYSLDDIRIGNNILYTWNAEGRTDKKYEIAAKGLRDQLDRWPRTPSGGFFHRAPIYANQMWLDGIYMADTFYATYTLYFEPDNTTAWNDIALQFDLIEEHCRNHTSNLLKHGYSEDKSTVWADPVTGASPYVWDRAVGWYFVALVEVLEIWPTSHAAYSTLLGYLTTLADGIKKAQDTSGGWWLIMDEEYAGEARNYIESSATAMFTYAYLKGIRLGLLEKEYRETAGKAWDLMLDEFVQYEKNGTLSFTGTVSVGSLSGNASYEYYTGVPLAINDGKGAGAFMFAATEIEMAEGQ</sequence>
<dbReference type="GO" id="GO:0005975">
    <property type="term" value="P:carbohydrate metabolic process"/>
    <property type="evidence" value="ECO:0007669"/>
    <property type="project" value="InterPro"/>
</dbReference>